<evidence type="ECO:0000256" key="5">
    <source>
        <dbReference type="ARBA" id="ARBA00023136"/>
    </source>
</evidence>
<evidence type="ECO:0000256" key="6">
    <source>
        <dbReference type="SAM" id="MobiDB-lite"/>
    </source>
</evidence>
<sequence>MLVDGQRNRSRSTTRRTLRSGTLACRRHGHSRLPHRHQPHNNAVGQKGHHVFHQSTPEGGLRHPRRVHLRSHRLGSRPRKHLALPYITYDNGGGAFIIPYLVALLTAGIPLLFFDYAMGHRSRGSAPLAFRMSSKVAEPIGWFQTGVAFFIGIYYAAIIGWAGCYMFFSLNQAWGDDATGFFTETFLHAADPGISFEFVPGILIPIILVWIATLGILLAGVQNGIARFSKIFIPLLVVLFLALVVRALFLPGAFDGINALFTPDFAALTDPAVWIAAYGQIFFSLSIAFGIMITYASYLKRKTNLTGAGLVVGFSNSAFEILAGIGVFAALGFMAAAQGTQVSEVADSGIGLAFMAFPTLISEMPGGALFGFAFFACLVFAGLTSIISIVQVPIQAVREKFGLGDRASTLLVGGIMAVISILLMPTVTGLYVLDTIDAWANNIGIVGGAVVALISIGWIARRLPVLRDHLNAISSFKVGWLWMIILGGLTTIVLIYMLITQIMTYSTEGYEEYPAVLTGTFGWGMIGLLIIASIVLTLIKWPQKTLDAAEAAVADSVAEKNRTNTTHGGAH</sequence>
<keyword evidence="2" id="KW-0813">Transport</keyword>
<dbReference type="CDD" id="cd10334">
    <property type="entry name" value="SLC6sbd_u1"/>
    <property type="match status" value="1"/>
</dbReference>
<dbReference type="NCBIfam" id="NF037979">
    <property type="entry name" value="Na_transp"/>
    <property type="match status" value="1"/>
</dbReference>
<reference evidence="8 9" key="1">
    <citation type="submission" date="2017-03" db="EMBL/GenBank/DDBJ databases">
        <authorList>
            <person name="Afonso C.L."/>
            <person name="Miller P.J."/>
            <person name="Scott M.A."/>
            <person name="Spackman E."/>
            <person name="Goraichik I."/>
            <person name="Dimitrov K.M."/>
            <person name="Suarez D.L."/>
            <person name="Swayne D.E."/>
        </authorList>
    </citation>
    <scope>NUCLEOTIDE SEQUENCE [LARGE SCALE GENOMIC DNA]</scope>
    <source>
        <strain evidence="9">8(6)</strain>
    </source>
</reference>
<organism evidence="8 9">
    <name type="scientific">Brevibacterium aurantiacum</name>
    <dbReference type="NCBI Taxonomy" id="273384"/>
    <lineage>
        <taxon>Bacteria</taxon>
        <taxon>Bacillati</taxon>
        <taxon>Actinomycetota</taxon>
        <taxon>Actinomycetes</taxon>
        <taxon>Micrococcales</taxon>
        <taxon>Brevibacteriaceae</taxon>
        <taxon>Brevibacterium</taxon>
    </lineage>
</organism>
<feature type="transmembrane region" description="Helical" evidence="7">
    <location>
        <begin position="439"/>
        <end position="460"/>
    </location>
</feature>
<evidence type="ECO:0000256" key="7">
    <source>
        <dbReference type="SAM" id="Phobius"/>
    </source>
</evidence>
<feature type="transmembrane region" description="Helical" evidence="7">
    <location>
        <begin position="140"/>
        <end position="168"/>
    </location>
</feature>
<protein>
    <submittedName>
        <fullName evidence="8">Neurotransmitter:Na+ symporter, NSS family</fullName>
    </submittedName>
</protein>
<dbReference type="Proteomes" id="UP000234300">
    <property type="component" value="Unassembled WGS sequence"/>
</dbReference>
<dbReference type="PROSITE" id="PS50267">
    <property type="entry name" value="NA_NEUROTRAN_SYMP_3"/>
    <property type="match status" value="1"/>
</dbReference>
<feature type="transmembrane region" description="Helical" evidence="7">
    <location>
        <begin position="480"/>
        <end position="499"/>
    </location>
</feature>
<evidence type="ECO:0000313" key="8">
    <source>
        <dbReference type="EMBL" id="SMX77074.1"/>
    </source>
</evidence>
<accession>A0A2H1IPH9</accession>
<dbReference type="InterPro" id="IPR000175">
    <property type="entry name" value="Na/ntran_symport"/>
</dbReference>
<evidence type="ECO:0000256" key="1">
    <source>
        <dbReference type="ARBA" id="ARBA00004141"/>
    </source>
</evidence>
<dbReference type="InterPro" id="IPR037272">
    <property type="entry name" value="SNS_sf"/>
</dbReference>
<proteinExistence type="predicted"/>
<gene>
    <name evidence="8" type="ORF">BAURA86_00806</name>
</gene>
<dbReference type="EMBL" id="FXZI01000002">
    <property type="protein sequence ID" value="SMX77074.1"/>
    <property type="molecule type" value="Genomic_DNA"/>
</dbReference>
<evidence type="ECO:0000313" key="9">
    <source>
        <dbReference type="Proteomes" id="UP000234300"/>
    </source>
</evidence>
<evidence type="ECO:0000256" key="2">
    <source>
        <dbReference type="ARBA" id="ARBA00022448"/>
    </source>
</evidence>
<dbReference type="SUPFAM" id="SSF161070">
    <property type="entry name" value="SNF-like"/>
    <property type="match status" value="1"/>
</dbReference>
<dbReference type="AlphaFoldDB" id="A0A2H1IPH9"/>
<feature type="compositionally biased region" description="Basic residues" evidence="6">
    <location>
        <begin position="8"/>
        <end position="18"/>
    </location>
</feature>
<feature type="region of interest" description="Disordered" evidence="6">
    <location>
        <begin position="1"/>
        <end position="63"/>
    </location>
</feature>
<name>A0A2H1IPH9_BREAU</name>
<comment type="subcellular location">
    <subcellularLocation>
        <location evidence="1">Membrane</location>
        <topology evidence="1">Multi-pass membrane protein</topology>
    </subcellularLocation>
</comment>
<feature type="transmembrane region" description="Helical" evidence="7">
    <location>
        <begin position="97"/>
        <end position="119"/>
    </location>
</feature>
<feature type="transmembrane region" description="Helical" evidence="7">
    <location>
        <begin position="274"/>
        <end position="298"/>
    </location>
</feature>
<dbReference type="PRINTS" id="PR00176">
    <property type="entry name" value="NANEUSMPORT"/>
</dbReference>
<feature type="transmembrane region" description="Helical" evidence="7">
    <location>
        <begin position="310"/>
        <end position="335"/>
    </location>
</feature>
<feature type="transmembrane region" description="Helical" evidence="7">
    <location>
        <begin position="410"/>
        <end position="433"/>
    </location>
</feature>
<feature type="transmembrane region" description="Helical" evidence="7">
    <location>
        <begin position="231"/>
        <end position="254"/>
    </location>
</feature>
<dbReference type="GO" id="GO:0016020">
    <property type="term" value="C:membrane"/>
    <property type="evidence" value="ECO:0007669"/>
    <property type="project" value="UniProtKB-SubCell"/>
</dbReference>
<evidence type="ECO:0000256" key="3">
    <source>
        <dbReference type="ARBA" id="ARBA00022692"/>
    </source>
</evidence>
<keyword evidence="5 7" id="KW-0472">Membrane</keyword>
<evidence type="ECO:0000256" key="4">
    <source>
        <dbReference type="ARBA" id="ARBA00022989"/>
    </source>
</evidence>
<keyword evidence="3 7" id="KW-0812">Transmembrane</keyword>
<dbReference type="Pfam" id="PF00209">
    <property type="entry name" value="SNF"/>
    <property type="match status" value="2"/>
</dbReference>
<feature type="transmembrane region" description="Helical" evidence="7">
    <location>
        <begin position="519"/>
        <end position="539"/>
    </location>
</feature>
<keyword evidence="4 7" id="KW-1133">Transmembrane helix</keyword>
<dbReference type="PANTHER" id="PTHR42948">
    <property type="entry name" value="TRANSPORTER"/>
    <property type="match status" value="1"/>
</dbReference>
<feature type="compositionally biased region" description="Basic residues" evidence="6">
    <location>
        <begin position="25"/>
        <end position="39"/>
    </location>
</feature>
<dbReference type="PANTHER" id="PTHR42948:SF1">
    <property type="entry name" value="TRANSPORTER"/>
    <property type="match status" value="1"/>
</dbReference>
<feature type="transmembrane region" description="Helical" evidence="7">
    <location>
        <begin position="368"/>
        <end position="390"/>
    </location>
</feature>
<feature type="transmembrane region" description="Helical" evidence="7">
    <location>
        <begin position="198"/>
        <end position="219"/>
    </location>
</feature>